<organism evidence="4 5">
    <name type="scientific">Amycolatopsis albispora</name>
    <dbReference type="NCBI Taxonomy" id="1804986"/>
    <lineage>
        <taxon>Bacteria</taxon>
        <taxon>Bacillati</taxon>
        <taxon>Actinomycetota</taxon>
        <taxon>Actinomycetes</taxon>
        <taxon>Pseudonocardiales</taxon>
        <taxon>Pseudonocardiaceae</taxon>
        <taxon>Amycolatopsis</taxon>
    </lineage>
</organism>
<keyword evidence="2" id="KW-0732">Signal</keyword>
<dbReference type="Pfam" id="PF14016">
    <property type="entry name" value="DUF4232"/>
    <property type="match status" value="1"/>
</dbReference>
<dbReference type="InterPro" id="IPR025326">
    <property type="entry name" value="DUF4232"/>
</dbReference>
<proteinExistence type="predicted"/>
<evidence type="ECO:0000256" key="2">
    <source>
        <dbReference type="SAM" id="SignalP"/>
    </source>
</evidence>
<gene>
    <name evidence="4" type="ORF">A4R43_13055</name>
</gene>
<name>A0A344L5N8_9PSEU</name>
<feature type="chain" id="PRO_5038664325" description="DUF4232 domain-containing protein" evidence="2">
    <location>
        <begin position="24"/>
        <end position="202"/>
    </location>
</feature>
<protein>
    <recommendedName>
        <fullName evidence="3">DUF4232 domain-containing protein</fullName>
    </recommendedName>
</protein>
<dbReference type="RefSeq" id="WP_113692606.1">
    <property type="nucleotide sequence ID" value="NZ_CP015163.1"/>
</dbReference>
<accession>A0A344L5N8</accession>
<evidence type="ECO:0000313" key="4">
    <source>
        <dbReference type="EMBL" id="AXB43362.1"/>
    </source>
</evidence>
<feature type="region of interest" description="Disordered" evidence="1">
    <location>
        <begin position="32"/>
        <end position="80"/>
    </location>
</feature>
<dbReference type="KEGG" id="aab:A4R43_13055"/>
<dbReference type="OrthoDB" id="3480105at2"/>
<evidence type="ECO:0000256" key="1">
    <source>
        <dbReference type="SAM" id="MobiDB-lite"/>
    </source>
</evidence>
<sequence length="202" mass="20479">MFGSQLKRIALGTTAVAGVFALAACGSSSTTASQAPAQQQGGSGAAGGAAPVRVASDETPRCTTDDLTVSLGTPEQAGESTGQYEVPLVYTNISGQDCGLHGVPGVDLLGPDHPMGPVYHLPRIDNGAPVNVVTPGHTATAGITVLTPSTPDDAWTPTHLETIPPGQTTPFQLDWPSDLPVLRQDGATHPGSWVNGILADPA</sequence>
<evidence type="ECO:0000313" key="5">
    <source>
        <dbReference type="Proteomes" id="UP000250434"/>
    </source>
</evidence>
<feature type="compositionally biased region" description="Polar residues" evidence="1">
    <location>
        <begin position="65"/>
        <end position="80"/>
    </location>
</feature>
<dbReference type="AlphaFoldDB" id="A0A344L5N8"/>
<evidence type="ECO:0000259" key="3">
    <source>
        <dbReference type="Pfam" id="PF14016"/>
    </source>
</evidence>
<keyword evidence="5" id="KW-1185">Reference proteome</keyword>
<dbReference type="EMBL" id="CP015163">
    <property type="protein sequence ID" value="AXB43362.1"/>
    <property type="molecule type" value="Genomic_DNA"/>
</dbReference>
<feature type="signal peptide" evidence="2">
    <location>
        <begin position="1"/>
        <end position="23"/>
    </location>
</feature>
<dbReference type="PROSITE" id="PS51257">
    <property type="entry name" value="PROKAR_LIPOPROTEIN"/>
    <property type="match status" value="1"/>
</dbReference>
<dbReference type="Proteomes" id="UP000250434">
    <property type="component" value="Chromosome"/>
</dbReference>
<reference evidence="4 5" key="1">
    <citation type="submission" date="2016-04" db="EMBL/GenBank/DDBJ databases">
        <title>Complete genome sequence and analysis of deep-sea sediment isolate, Amycolatopsis sp. WP1.</title>
        <authorList>
            <person name="Wang H."/>
            <person name="Chen S."/>
            <person name="Wu Q."/>
        </authorList>
    </citation>
    <scope>NUCLEOTIDE SEQUENCE [LARGE SCALE GENOMIC DNA]</scope>
    <source>
        <strain evidence="4 5">WP1</strain>
    </source>
</reference>
<feature type="compositionally biased region" description="Basic and acidic residues" evidence="1">
    <location>
        <begin position="55"/>
        <end position="64"/>
    </location>
</feature>
<feature type="domain" description="DUF4232" evidence="3">
    <location>
        <begin position="62"/>
        <end position="178"/>
    </location>
</feature>